<evidence type="ECO:0000256" key="1">
    <source>
        <dbReference type="SAM" id="SignalP"/>
    </source>
</evidence>
<proteinExistence type="predicted"/>
<feature type="chain" id="PRO_5007527120" evidence="1">
    <location>
        <begin position="17"/>
        <end position="190"/>
    </location>
</feature>
<sequence>MLTLAILALAAVSTSALPTPELQRNAYDDFDEFQRFTPESSGVAENEALPGLADLLSEWSHRPDIVPRSGRLIDRLGDDRLQFEDGDIDVWKRRVDSLGGNNLVRRSLDRLGGYSLVKRPLDSLGGNSLVKRMLDSLGGNSLVKRRLDSLGGNSLVKRRVDTLGGNSLVKRTLDSLGGNSLVKRTLDSLG</sequence>
<feature type="non-terminal residue" evidence="2">
    <location>
        <position position="190"/>
    </location>
</feature>
<organism evidence="2">
    <name type="scientific">Lygus hesperus</name>
    <name type="common">Western plant bug</name>
    <dbReference type="NCBI Taxonomy" id="30085"/>
    <lineage>
        <taxon>Eukaryota</taxon>
        <taxon>Metazoa</taxon>
        <taxon>Ecdysozoa</taxon>
        <taxon>Arthropoda</taxon>
        <taxon>Hexapoda</taxon>
        <taxon>Insecta</taxon>
        <taxon>Pterygota</taxon>
        <taxon>Neoptera</taxon>
        <taxon>Paraneoptera</taxon>
        <taxon>Hemiptera</taxon>
        <taxon>Heteroptera</taxon>
        <taxon>Panheteroptera</taxon>
        <taxon>Cimicomorpha</taxon>
        <taxon>Miridae</taxon>
        <taxon>Mirini</taxon>
        <taxon>Lygus</taxon>
    </lineage>
</organism>
<reference evidence="2" key="1">
    <citation type="journal article" date="2016" name="Gigascience">
        <title>De novo construction of an expanded transcriptome assembly for the western tarnished plant bug, Lygus hesperus.</title>
        <authorList>
            <person name="Tassone E.E."/>
            <person name="Geib S.M."/>
            <person name="Hall B."/>
            <person name="Fabrick J.A."/>
            <person name="Brent C.S."/>
            <person name="Hull J.J."/>
        </authorList>
    </citation>
    <scope>NUCLEOTIDE SEQUENCE</scope>
</reference>
<evidence type="ECO:0000313" key="2">
    <source>
        <dbReference type="EMBL" id="JAQ07041.1"/>
    </source>
</evidence>
<feature type="signal peptide" evidence="1">
    <location>
        <begin position="1"/>
        <end position="16"/>
    </location>
</feature>
<keyword evidence="1" id="KW-0732">Signal</keyword>
<name>A0A146LFW3_LYGHE</name>
<protein>
    <submittedName>
        <fullName evidence="2">Uncharacterized protein</fullName>
    </submittedName>
</protein>
<accession>A0A146LFW3</accession>
<gene>
    <name evidence="2" type="ORF">g.41326</name>
</gene>
<dbReference type="AlphaFoldDB" id="A0A146LFW3"/>
<dbReference type="EMBL" id="GDHC01011588">
    <property type="protein sequence ID" value="JAQ07041.1"/>
    <property type="molecule type" value="Transcribed_RNA"/>
</dbReference>